<feature type="compositionally biased region" description="Polar residues" evidence="1">
    <location>
        <begin position="19"/>
        <end position="37"/>
    </location>
</feature>
<keyword evidence="3" id="KW-1185">Reference proteome</keyword>
<feature type="region of interest" description="Disordered" evidence="1">
    <location>
        <begin position="1"/>
        <end position="37"/>
    </location>
</feature>
<evidence type="ECO:0000256" key="1">
    <source>
        <dbReference type="SAM" id="MobiDB-lite"/>
    </source>
</evidence>
<accession>A0A9W6T660</accession>
<feature type="region of interest" description="Disordered" evidence="1">
    <location>
        <begin position="157"/>
        <end position="189"/>
    </location>
</feature>
<sequence length="189" mass="20197">MSTTLSSPSMATSSTSVTQNNQINNNSDQVKNTSNSTNEDEEYISCAVEPHLKRQKVVVRTTPVCRQGCCISLVDDPIYCGDDDDDNMLSTTRPLNSQNHTDLDSNSKSRKQSSGVNGTLKQPQGLAMARPPSLGVPPCKRQKVVYFKLHRHRRLGASNGVSSNNGRCNGSSSTASGVVSPVGGVSGRV</sequence>
<comment type="caution">
    <text evidence="2">The sequence shown here is derived from an EMBL/GenBank/DDBJ whole genome shotgun (WGS) entry which is preliminary data.</text>
</comment>
<protein>
    <submittedName>
        <fullName evidence="2">Unnamed protein product</fullName>
    </submittedName>
</protein>
<feature type="compositionally biased region" description="Polar residues" evidence="1">
    <location>
        <begin position="90"/>
        <end position="100"/>
    </location>
</feature>
<dbReference type="EMBL" id="BSXU01014435">
    <property type="protein sequence ID" value="GME80847.1"/>
    <property type="molecule type" value="Genomic_DNA"/>
</dbReference>
<feature type="region of interest" description="Disordered" evidence="1">
    <location>
        <begin position="90"/>
        <end position="134"/>
    </location>
</feature>
<organism evidence="2 3">
    <name type="scientific">Ambrosiozyma monospora</name>
    <name type="common">Yeast</name>
    <name type="synonym">Endomycopsis monosporus</name>
    <dbReference type="NCBI Taxonomy" id="43982"/>
    <lineage>
        <taxon>Eukaryota</taxon>
        <taxon>Fungi</taxon>
        <taxon>Dikarya</taxon>
        <taxon>Ascomycota</taxon>
        <taxon>Saccharomycotina</taxon>
        <taxon>Pichiomycetes</taxon>
        <taxon>Pichiales</taxon>
        <taxon>Pichiaceae</taxon>
        <taxon>Ambrosiozyma</taxon>
    </lineage>
</organism>
<gene>
    <name evidence="2" type="ORF">Amon01_000991100</name>
</gene>
<feature type="compositionally biased region" description="Polar residues" evidence="1">
    <location>
        <begin position="108"/>
        <end position="122"/>
    </location>
</feature>
<dbReference type="Proteomes" id="UP001165063">
    <property type="component" value="Unassembled WGS sequence"/>
</dbReference>
<name>A0A9W6T660_AMBMO</name>
<evidence type="ECO:0000313" key="2">
    <source>
        <dbReference type="EMBL" id="GME80847.1"/>
    </source>
</evidence>
<dbReference type="AlphaFoldDB" id="A0A9W6T660"/>
<feature type="compositionally biased region" description="Low complexity" evidence="1">
    <location>
        <begin position="1"/>
        <end position="18"/>
    </location>
</feature>
<proteinExistence type="predicted"/>
<evidence type="ECO:0000313" key="3">
    <source>
        <dbReference type="Proteomes" id="UP001165063"/>
    </source>
</evidence>
<feature type="compositionally biased region" description="Low complexity" evidence="1">
    <location>
        <begin position="158"/>
        <end position="183"/>
    </location>
</feature>
<reference evidence="2" key="1">
    <citation type="submission" date="2023-04" db="EMBL/GenBank/DDBJ databases">
        <title>Ambrosiozyma monospora NBRC 1965.</title>
        <authorList>
            <person name="Ichikawa N."/>
            <person name="Sato H."/>
            <person name="Tonouchi N."/>
        </authorList>
    </citation>
    <scope>NUCLEOTIDE SEQUENCE</scope>
    <source>
        <strain evidence="2">NBRC 1965</strain>
    </source>
</reference>